<dbReference type="InterPro" id="IPR029065">
    <property type="entry name" value="Enolase_C-like"/>
</dbReference>
<evidence type="ECO:0000259" key="1">
    <source>
        <dbReference type="SMART" id="SM00922"/>
    </source>
</evidence>
<dbReference type="Gene3D" id="3.30.390.10">
    <property type="entry name" value="Enolase-like, N-terminal domain"/>
    <property type="match status" value="1"/>
</dbReference>
<dbReference type="Gene3D" id="3.20.20.120">
    <property type="entry name" value="Enolase-like C-terminal domain"/>
    <property type="match status" value="1"/>
</dbReference>
<sequence length="464" mass="51195">MPRPAPPRPGLVDRRRFLEASGLALAASLAGSGPRAWAASRARGADFRVEKVDRTAVRLPFRETPGRAMAREIPHWDLFEVVEVTLGSGHVGFGETMLYYTWGVTGDDDVARALGKNAASLMWDDSLGSGLQQALFDAVSRGLDVPLHRLLGEQAHDTTPLSWWNIDIPPADWVSECQEAHARGYRAMKTKGRPWFDIWACADAVRDAIPEDFKIGVDFNDTLLTAERGLPILKELEQTPQIGIFETPIPQRDVEGNVRIRNEVETPIALHYGTPRPAVVIKRDACDGFVVGGGASRLMDTGAVAATADLPFWLQLVGSDITAAWSLHCGAVLSHATWPAVNCHQLYDAPLLKAPIVVTEGYAPIPTGPGLGFELDRDALEKYRVETPTERPDPPRLIETSWPDGRRMYTANTGRVNFMLTAANDGRTPYFERGVDSRLLPDDGSDAWRARYDRARRDGPFIER</sequence>
<dbReference type="AlphaFoldDB" id="A0A518HDP6"/>
<dbReference type="Pfam" id="PF13378">
    <property type="entry name" value="MR_MLE_C"/>
    <property type="match status" value="1"/>
</dbReference>
<dbReference type="InterPro" id="IPR006311">
    <property type="entry name" value="TAT_signal"/>
</dbReference>
<dbReference type="KEGG" id="tpla:ElP_67730"/>
<dbReference type="InterPro" id="IPR036849">
    <property type="entry name" value="Enolase-like_C_sf"/>
</dbReference>
<dbReference type="PROSITE" id="PS51318">
    <property type="entry name" value="TAT"/>
    <property type="match status" value="1"/>
</dbReference>
<reference evidence="2 3" key="1">
    <citation type="submission" date="2019-02" db="EMBL/GenBank/DDBJ databases">
        <title>Deep-cultivation of Planctomycetes and their phenomic and genomic characterization uncovers novel biology.</title>
        <authorList>
            <person name="Wiegand S."/>
            <person name="Jogler M."/>
            <person name="Boedeker C."/>
            <person name="Pinto D."/>
            <person name="Vollmers J."/>
            <person name="Rivas-Marin E."/>
            <person name="Kohn T."/>
            <person name="Peeters S.H."/>
            <person name="Heuer A."/>
            <person name="Rast P."/>
            <person name="Oberbeckmann S."/>
            <person name="Bunk B."/>
            <person name="Jeske O."/>
            <person name="Meyerdierks A."/>
            <person name="Storesund J.E."/>
            <person name="Kallscheuer N."/>
            <person name="Luecker S."/>
            <person name="Lage O.M."/>
            <person name="Pohl T."/>
            <person name="Merkel B.J."/>
            <person name="Hornburger P."/>
            <person name="Mueller R.-W."/>
            <person name="Bruemmer F."/>
            <person name="Labrenz M."/>
            <person name="Spormann A.M."/>
            <person name="Op den Camp H."/>
            <person name="Overmann J."/>
            <person name="Amann R."/>
            <person name="Jetten M.S.M."/>
            <person name="Mascher T."/>
            <person name="Medema M.H."/>
            <person name="Devos D.P."/>
            <person name="Kaster A.-K."/>
            <person name="Ovreas L."/>
            <person name="Rohde M."/>
            <person name="Galperin M.Y."/>
            <person name="Jogler C."/>
        </authorList>
    </citation>
    <scope>NUCLEOTIDE SEQUENCE [LARGE SCALE GENOMIC DNA]</scope>
    <source>
        <strain evidence="2 3">ElP</strain>
    </source>
</reference>
<keyword evidence="3" id="KW-1185">Reference proteome</keyword>
<dbReference type="GO" id="GO:0018838">
    <property type="term" value="F:mandelate racemase activity"/>
    <property type="evidence" value="ECO:0007669"/>
    <property type="project" value="UniProtKB-EC"/>
</dbReference>
<dbReference type="EC" id="5.1.2.2" evidence="2"/>
<proteinExistence type="predicted"/>
<dbReference type="SUPFAM" id="SSF54826">
    <property type="entry name" value="Enolase N-terminal domain-like"/>
    <property type="match status" value="1"/>
</dbReference>
<evidence type="ECO:0000313" key="3">
    <source>
        <dbReference type="Proteomes" id="UP000317835"/>
    </source>
</evidence>
<gene>
    <name evidence="2" type="primary">mdlA_2</name>
    <name evidence="2" type="ORF">ElP_67730</name>
</gene>
<dbReference type="Proteomes" id="UP000317835">
    <property type="component" value="Chromosome"/>
</dbReference>
<accession>A0A518HDP6</accession>
<protein>
    <submittedName>
        <fullName evidence="2">Mandelate racemase</fullName>
        <ecNumber evidence="2">5.1.2.2</ecNumber>
    </submittedName>
</protein>
<dbReference type="SMART" id="SM00922">
    <property type="entry name" value="MR_MLE"/>
    <property type="match status" value="1"/>
</dbReference>
<dbReference type="InterPro" id="IPR034593">
    <property type="entry name" value="DgoD-like"/>
</dbReference>
<dbReference type="InterPro" id="IPR013342">
    <property type="entry name" value="Mandelate_racemase_C"/>
</dbReference>
<dbReference type="InterPro" id="IPR029017">
    <property type="entry name" value="Enolase-like_N"/>
</dbReference>
<dbReference type="SUPFAM" id="SSF51604">
    <property type="entry name" value="Enolase C-terminal domain-like"/>
    <property type="match status" value="1"/>
</dbReference>
<dbReference type="RefSeq" id="WP_145277608.1">
    <property type="nucleotide sequence ID" value="NZ_CP036426.1"/>
</dbReference>
<feature type="domain" description="Mandelate racemase/muconate lactonizing enzyme C-terminal" evidence="1">
    <location>
        <begin position="170"/>
        <end position="267"/>
    </location>
</feature>
<keyword evidence="2" id="KW-0413">Isomerase</keyword>
<organism evidence="2 3">
    <name type="scientific">Tautonia plasticadhaerens</name>
    <dbReference type="NCBI Taxonomy" id="2527974"/>
    <lineage>
        <taxon>Bacteria</taxon>
        <taxon>Pseudomonadati</taxon>
        <taxon>Planctomycetota</taxon>
        <taxon>Planctomycetia</taxon>
        <taxon>Isosphaerales</taxon>
        <taxon>Isosphaeraceae</taxon>
        <taxon>Tautonia</taxon>
    </lineage>
</organism>
<dbReference type="OrthoDB" id="9774531at2"/>
<name>A0A518HDP6_9BACT</name>
<evidence type="ECO:0000313" key="2">
    <source>
        <dbReference type="EMBL" id="QDV38816.1"/>
    </source>
</evidence>
<dbReference type="PANTHER" id="PTHR48080">
    <property type="entry name" value="D-GALACTONATE DEHYDRATASE-RELATED"/>
    <property type="match status" value="1"/>
</dbReference>
<dbReference type="EMBL" id="CP036426">
    <property type="protein sequence ID" value="QDV38816.1"/>
    <property type="molecule type" value="Genomic_DNA"/>
</dbReference>